<evidence type="ECO:0000313" key="2">
    <source>
        <dbReference type="Proteomes" id="UP001610432"/>
    </source>
</evidence>
<dbReference type="Proteomes" id="UP001610432">
    <property type="component" value="Unassembled WGS sequence"/>
</dbReference>
<evidence type="ECO:0008006" key="3">
    <source>
        <dbReference type="Google" id="ProtNLM"/>
    </source>
</evidence>
<dbReference type="GeneID" id="98145356"/>
<evidence type="ECO:0000313" key="1">
    <source>
        <dbReference type="EMBL" id="KAL2862838.1"/>
    </source>
</evidence>
<reference evidence="1 2" key="1">
    <citation type="submission" date="2024-07" db="EMBL/GenBank/DDBJ databases">
        <title>Section-level genome sequencing and comparative genomics of Aspergillus sections Usti and Cavernicolus.</title>
        <authorList>
            <consortium name="Lawrence Berkeley National Laboratory"/>
            <person name="Nybo J.L."/>
            <person name="Vesth T.C."/>
            <person name="Theobald S."/>
            <person name="Frisvad J.C."/>
            <person name="Larsen T.O."/>
            <person name="Kjaerboelling I."/>
            <person name="Rothschild-Mancinelli K."/>
            <person name="Lyhne E.K."/>
            <person name="Kogle M.E."/>
            <person name="Barry K."/>
            <person name="Clum A."/>
            <person name="Na H."/>
            <person name="Ledsgaard L."/>
            <person name="Lin J."/>
            <person name="Lipzen A."/>
            <person name="Kuo A."/>
            <person name="Riley R."/>
            <person name="Mondo S."/>
            <person name="Labutti K."/>
            <person name="Haridas S."/>
            <person name="Pangalinan J."/>
            <person name="Salamov A.A."/>
            <person name="Simmons B.A."/>
            <person name="Magnuson J.K."/>
            <person name="Chen J."/>
            <person name="Drula E."/>
            <person name="Henrissat B."/>
            <person name="Wiebenga A."/>
            <person name="Lubbers R.J."/>
            <person name="Gomes A.C."/>
            <person name="Macurrencykelacurrency M.R."/>
            <person name="Stajich J."/>
            <person name="Grigoriev I.V."/>
            <person name="Mortensen U.H."/>
            <person name="De Vries R.P."/>
            <person name="Baker S.E."/>
            <person name="Andersen M.R."/>
        </authorList>
    </citation>
    <scope>NUCLEOTIDE SEQUENCE [LARGE SCALE GENOMIC DNA]</scope>
    <source>
        <strain evidence="1 2">CBS 449.75</strain>
    </source>
</reference>
<dbReference type="EMBL" id="JBFXLQ010000061">
    <property type="protein sequence ID" value="KAL2862838.1"/>
    <property type="molecule type" value="Genomic_DNA"/>
</dbReference>
<dbReference type="PANTHER" id="PTHR35585:SF3">
    <property type="entry name" value="HEMERYTHRIN-LIKE DOMAIN-CONTAINING PROTEIN"/>
    <property type="match status" value="1"/>
</dbReference>
<sequence length="110" mass="12590">IKEQLKRFQQLDPSHHDFLSTLVALMEDLSRHIQEEESTDLVALEDALTEHDSQHLSKTFERTKIFVPSRAHPSSPNRPPFETAVGLMTAPFDQLADLLRKWPTKESVGE</sequence>
<feature type="non-terminal residue" evidence="1">
    <location>
        <position position="1"/>
    </location>
</feature>
<dbReference type="PANTHER" id="PTHR35585">
    <property type="entry name" value="HHE DOMAIN PROTEIN (AFU_ORTHOLOGUE AFUA_4G00730)"/>
    <property type="match status" value="1"/>
</dbReference>
<comment type="caution">
    <text evidence="1">The sequence shown here is derived from an EMBL/GenBank/DDBJ whole genome shotgun (WGS) entry which is preliminary data.</text>
</comment>
<gene>
    <name evidence="1" type="ORF">BJX67DRAFT_365635</name>
</gene>
<dbReference type="RefSeq" id="XP_070881817.1">
    <property type="nucleotide sequence ID" value="XM_071030284.1"/>
</dbReference>
<keyword evidence="2" id="KW-1185">Reference proteome</keyword>
<name>A0ABR4LE81_9EURO</name>
<organism evidence="1 2">
    <name type="scientific">Aspergillus lucknowensis</name>
    <dbReference type="NCBI Taxonomy" id="176173"/>
    <lineage>
        <taxon>Eukaryota</taxon>
        <taxon>Fungi</taxon>
        <taxon>Dikarya</taxon>
        <taxon>Ascomycota</taxon>
        <taxon>Pezizomycotina</taxon>
        <taxon>Eurotiomycetes</taxon>
        <taxon>Eurotiomycetidae</taxon>
        <taxon>Eurotiales</taxon>
        <taxon>Aspergillaceae</taxon>
        <taxon>Aspergillus</taxon>
        <taxon>Aspergillus subgen. Nidulantes</taxon>
    </lineage>
</organism>
<accession>A0ABR4LE81</accession>
<proteinExistence type="predicted"/>
<protein>
    <recommendedName>
        <fullName evidence="3">Hemerythrin-like domain-containing protein</fullName>
    </recommendedName>
</protein>